<gene>
    <name evidence="2" type="ORF">ACFPN5_20140</name>
</gene>
<sequence length="149" mass="16248">MRVPARISLPTLLLTSFFAALSSAQAAPPAPAANHPILGIWKLSLPDLGCSETYRFRGDGTTLVTSAEEVSESEYSIPDKPSAKGFYKLEDRIVKDNGKKDCSGEIMKVGTRATNFLRFHPSGTLFLMCSDETMQTCIGPFERIEGEEA</sequence>
<dbReference type="Proteomes" id="UP001596050">
    <property type="component" value="Unassembled WGS sequence"/>
</dbReference>
<evidence type="ECO:0000313" key="3">
    <source>
        <dbReference type="Proteomes" id="UP001596050"/>
    </source>
</evidence>
<dbReference type="RefSeq" id="WP_379785580.1">
    <property type="nucleotide sequence ID" value="NZ_JBHSMU010000015.1"/>
</dbReference>
<dbReference type="EMBL" id="JBHSMU010000015">
    <property type="protein sequence ID" value="MFC5462129.1"/>
    <property type="molecule type" value="Genomic_DNA"/>
</dbReference>
<organism evidence="2 3">
    <name type="scientific">Massilia niabensis</name>
    <dbReference type="NCBI Taxonomy" id="544910"/>
    <lineage>
        <taxon>Bacteria</taxon>
        <taxon>Pseudomonadati</taxon>
        <taxon>Pseudomonadota</taxon>
        <taxon>Betaproteobacteria</taxon>
        <taxon>Burkholderiales</taxon>
        <taxon>Oxalobacteraceae</taxon>
        <taxon>Telluria group</taxon>
        <taxon>Massilia</taxon>
    </lineage>
</organism>
<reference evidence="3" key="1">
    <citation type="journal article" date="2019" name="Int. J. Syst. Evol. Microbiol.">
        <title>The Global Catalogue of Microorganisms (GCM) 10K type strain sequencing project: providing services to taxonomists for standard genome sequencing and annotation.</title>
        <authorList>
            <consortium name="The Broad Institute Genomics Platform"/>
            <consortium name="The Broad Institute Genome Sequencing Center for Infectious Disease"/>
            <person name="Wu L."/>
            <person name="Ma J."/>
        </authorList>
    </citation>
    <scope>NUCLEOTIDE SEQUENCE [LARGE SCALE GENOMIC DNA]</scope>
    <source>
        <strain evidence="3">KACC 12649</strain>
    </source>
</reference>
<feature type="signal peptide" evidence="1">
    <location>
        <begin position="1"/>
        <end position="26"/>
    </location>
</feature>
<feature type="chain" id="PRO_5046713903" evidence="1">
    <location>
        <begin position="27"/>
        <end position="149"/>
    </location>
</feature>
<keyword evidence="3" id="KW-1185">Reference proteome</keyword>
<evidence type="ECO:0000313" key="2">
    <source>
        <dbReference type="EMBL" id="MFC5462129.1"/>
    </source>
</evidence>
<proteinExistence type="predicted"/>
<keyword evidence="1" id="KW-0732">Signal</keyword>
<evidence type="ECO:0000256" key="1">
    <source>
        <dbReference type="SAM" id="SignalP"/>
    </source>
</evidence>
<protein>
    <submittedName>
        <fullName evidence="2">Uncharacterized protein</fullName>
    </submittedName>
</protein>
<accession>A0ABW0L8W0</accession>
<name>A0ABW0L8W0_9BURK</name>
<comment type="caution">
    <text evidence="2">The sequence shown here is derived from an EMBL/GenBank/DDBJ whole genome shotgun (WGS) entry which is preliminary data.</text>
</comment>